<dbReference type="EMBL" id="LBWK01000002">
    <property type="protein sequence ID" value="KKR05712.1"/>
    <property type="molecule type" value="Genomic_DNA"/>
</dbReference>
<reference evidence="2 3" key="1">
    <citation type="journal article" date="2015" name="Nature">
        <title>rRNA introns, odd ribosomes, and small enigmatic genomes across a large radiation of phyla.</title>
        <authorList>
            <person name="Brown C.T."/>
            <person name="Hug L.A."/>
            <person name="Thomas B.C."/>
            <person name="Sharon I."/>
            <person name="Castelle C.J."/>
            <person name="Singh A."/>
            <person name="Wilkins M.J."/>
            <person name="Williams K.H."/>
            <person name="Banfield J.F."/>
        </authorList>
    </citation>
    <scope>NUCLEOTIDE SEQUENCE [LARGE SCALE GENOMIC DNA]</scope>
</reference>
<feature type="transmembrane region" description="Helical" evidence="1">
    <location>
        <begin position="46"/>
        <end position="68"/>
    </location>
</feature>
<evidence type="ECO:0000313" key="3">
    <source>
        <dbReference type="Proteomes" id="UP000034799"/>
    </source>
</evidence>
<feature type="transmembrane region" description="Helical" evidence="1">
    <location>
        <begin position="74"/>
        <end position="96"/>
    </location>
</feature>
<gene>
    <name evidence="2" type="ORF">UT34_C0002G0219</name>
</gene>
<keyword evidence="1" id="KW-0472">Membrane</keyword>
<keyword evidence="1" id="KW-0812">Transmembrane</keyword>
<protein>
    <submittedName>
        <fullName evidence="2">Uncharacterized protein</fullName>
    </submittedName>
</protein>
<accession>A0A0G0QVS0</accession>
<dbReference type="STRING" id="1619100.UT34_C0002G0219"/>
<name>A0A0G0QVS0_9BACT</name>
<dbReference type="Proteomes" id="UP000034799">
    <property type="component" value="Unassembled WGS sequence"/>
</dbReference>
<feature type="transmembrane region" description="Helical" evidence="1">
    <location>
        <begin position="145"/>
        <end position="165"/>
    </location>
</feature>
<keyword evidence="1" id="KW-1133">Transmembrane helix</keyword>
<sequence length="169" mass="19164">MINNPIELLQMHTLLEIFSFILTITLFTAIMFGYNTYIIKRRPGRFLLIIVLPPILLSLLAYIVSPLIGVSIKGINVVPVLWMPVLLTLLHTEYFIDMLKKTKTDTANPTFEFPKKIVRETIYFIIAGIIVTASCYVLFPQSNLIPFILGLVISAISVEINTVIINKRL</sequence>
<evidence type="ECO:0000256" key="1">
    <source>
        <dbReference type="SAM" id="Phobius"/>
    </source>
</evidence>
<feature type="transmembrane region" description="Helical" evidence="1">
    <location>
        <begin position="12"/>
        <end position="34"/>
    </location>
</feature>
<feature type="transmembrane region" description="Helical" evidence="1">
    <location>
        <begin position="117"/>
        <end position="139"/>
    </location>
</feature>
<proteinExistence type="predicted"/>
<dbReference type="AlphaFoldDB" id="A0A0G0QVS0"/>
<comment type="caution">
    <text evidence="2">The sequence shown here is derived from an EMBL/GenBank/DDBJ whole genome shotgun (WGS) entry which is preliminary data.</text>
</comment>
<evidence type="ECO:0000313" key="2">
    <source>
        <dbReference type="EMBL" id="KKR05712.1"/>
    </source>
</evidence>
<organism evidence="2 3">
    <name type="scientific">candidate division WS6 bacterium GW2011_GWF2_39_15</name>
    <dbReference type="NCBI Taxonomy" id="1619100"/>
    <lineage>
        <taxon>Bacteria</taxon>
        <taxon>Candidatus Dojkabacteria</taxon>
    </lineage>
</organism>